<dbReference type="EMBL" id="CP051672">
    <property type="protein sequence ID" value="QJE30284.1"/>
    <property type="molecule type" value="Genomic_DNA"/>
</dbReference>
<dbReference type="InterPro" id="IPR013325">
    <property type="entry name" value="RNA_pol_sigma_r2"/>
</dbReference>
<gene>
    <name evidence="5" type="ORF">HHO38_19250</name>
</gene>
<name>A0A7L5EHS7_PARDI</name>
<dbReference type="InterPro" id="IPR036388">
    <property type="entry name" value="WH-like_DNA-bd_sf"/>
</dbReference>
<dbReference type="SUPFAM" id="SSF88946">
    <property type="entry name" value="Sigma2 domain of RNA polymerase sigma factors"/>
    <property type="match status" value="1"/>
</dbReference>
<dbReference type="GO" id="GO:0006352">
    <property type="term" value="P:DNA-templated transcription initiation"/>
    <property type="evidence" value="ECO:0007669"/>
    <property type="project" value="InterPro"/>
</dbReference>
<dbReference type="InterPro" id="IPR039425">
    <property type="entry name" value="RNA_pol_sigma-70-like"/>
</dbReference>
<dbReference type="PANTHER" id="PTHR43133:SF25">
    <property type="entry name" value="RNA POLYMERASE SIGMA FACTOR RFAY-RELATED"/>
    <property type="match status" value="1"/>
</dbReference>
<dbReference type="InterPro" id="IPR007627">
    <property type="entry name" value="RNA_pol_sigma70_r2"/>
</dbReference>
<evidence type="ECO:0000256" key="2">
    <source>
        <dbReference type="ARBA" id="ARBA00023082"/>
    </source>
</evidence>
<evidence type="ECO:0000313" key="6">
    <source>
        <dbReference type="Proteomes" id="UP000501982"/>
    </source>
</evidence>
<dbReference type="Gene3D" id="1.10.1740.10">
    <property type="match status" value="1"/>
</dbReference>
<evidence type="ECO:0000256" key="1">
    <source>
        <dbReference type="ARBA" id="ARBA00023015"/>
    </source>
</evidence>
<reference evidence="5 6" key="1">
    <citation type="submission" date="2020-04" db="EMBL/GenBank/DDBJ databases">
        <title>Complete Genomes and Methylome analysis of CBBP consortium that reverse antibiotic-induced susceptibility to vancomycin-resistant Enterococcus faecium infection.</title>
        <authorList>
            <person name="Fomenkov A."/>
            <person name="Zhang Z."/>
            <person name="Pamer E."/>
            <person name="Roberts R.J."/>
        </authorList>
    </citation>
    <scope>NUCLEOTIDE SEQUENCE [LARGE SCALE GENOMIC DNA]</scope>
    <source>
        <strain evidence="6">CBBP</strain>
    </source>
</reference>
<sequence length="159" mass="18888">MESNIKRLGSVQKYLFAYAFHLCGNVNDSKDLVQDTNIRILDNLDKFRYGDNFRGWCAVIMRNLYHNQCLRYRPVPVGDPAIYACDMLEDGDILQDIRDEYQRVNRFMRDKGMIELSLFMEGYNYLEISDRTKKPIGTVKSRIFFQRKSVFKLLNRTEF</sequence>
<accession>A0A7L5EHS7</accession>
<dbReference type="PANTHER" id="PTHR43133">
    <property type="entry name" value="RNA POLYMERASE ECF-TYPE SIGMA FACTO"/>
    <property type="match status" value="1"/>
</dbReference>
<dbReference type="Pfam" id="PF04542">
    <property type="entry name" value="Sigma70_r2"/>
    <property type="match status" value="1"/>
</dbReference>
<dbReference type="AlphaFoldDB" id="A0A7L5EHS7"/>
<evidence type="ECO:0000259" key="4">
    <source>
        <dbReference type="Pfam" id="PF04542"/>
    </source>
</evidence>
<proteinExistence type="predicted"/>
<keyword evidence="1" id="KW-0805">Transcription regulation</keyword>
<feature type="domain" description="RNA polymerase sigma-70 region 2" evidence="4">
    <location>
        <begin position="11"/>
        <end position="69"/>
    </location>
</feature>
<evidence type="ECO:0000313" key="5">
    <source>
        <dbReference type="EMBL" id="QJE30284.1"/>
    </source>
</evidence>
<dbReference type="Gene3D" id="1.10.10.10">
    <property type="entry name" value="Winged helix-like DNA-binding domain superfamily/Winged helix DNA-binding domain"/>
    <property type="match status" value="1"/>
</dbReference>
<dbReference type="RefSeq" id="WP_170106264.1">
    <property type="nucleotide sequence ID" value="NZ_CP051672.1"/>
</dbReference>
<organism evidence="5 6">
    <name type="scientific">Parabacteroides distasonis</name>
    <dbReference type="NCBI Taxonomy" id="823"/>
    <lineage>
        <taxon>Bacteria</taxon>
        <taxon>Pseudomonadati</taxon>
        <taxon>Bacteroidota</taxon>
        <taxon>Bacteroidia</taxon>
        <taxon>Bacteroidales</taxon>
        <taxon>Tannerellaceae</taxon>
        <taxon>Parabacteroides</taxon>
    </lineage>
</organism>
<dbReference type="Proteomes" id="UP000501982">
    <property type="component" value="Chromosome"/>
</dbReference>
<evidence type="ECO:0000256" key="3">
    <source>
        <dbReference type="ARBA" id="ARBA00023163"/>
    </source>
</evidence>
<keyword evidence="2" id="KW-0731">Sigma factor</keyword>
<keyword evidence="3" id="KW-0804">Transcription</keyword>
<dbReference type="GO" id="GO:0016987">
    <property type="term" value="F:sigma factor activity"/>
    <property type="evidence" value="ECO:0007669"/>
    <property type="project" value="UniProtKB-KW"/>
</dbReference>
<protein>
    <submittedName>
        <fullName evidence="5">RNA polymerase sigma factor</fullName>
    </submittedName>
</protein>